<evidence type="ECO:0000256" key="1">
    <source>
        <dbReference type="ARBA" id="ARBA00007398"/>
    </source>
</evidence>
<dbReference type="PANTHER" id="PTHR15665:SF1">
    <property type="entry name" value="PROTEIN ASTEROID HOMOLOG 1"/>
    <property type="match status" value="1"/>
</dbReference>
<dbReference type="Gene3D" id="3.40.50.1010">
    <property type="entry name" value="5'-nuclease"/>
    <property type="match status" value="1"/>
</dbReference>
<gene>
    <name evidence="2" type="ORF">LSH36_110g03068</name>
</gene>
<dbReference type="AlphaFoldDB" id="A0AAD9JZT7"/>
<name>A0AAD9JZT7_9ANNE</name>
<dbReference type="SUPFAM" id="SSF88723">
    <property type="entry name" value="PIN domain-like"/>
    <property type="match status" value="1"/>
</dbReference>
<keyword evidence="3" id="KW-1185">Reference proteome</keyword>
<proteinExistence type="inferred from homology"/>
<dbReference type="InterPro" id="IPR029060">
    <property type="entry name" value="PIN-like_dom_sf"/>
</dbReference>
<comment type="similarity">
    <text evidence="1">Belongs to the asteroid family.</text>
</comment>
<accession>A0AAD9JZT7</accession>
<reference evidence="2" key="1">
    <citation type="journal article" date="2023" name="Mol. Biol. Evol.">
        <title>Third-Generation Sequencing Reveals the Adaptive Role of the Epigenome in Three Deep-Sea Polychaetes.</title>
        <authorList>
            <person name="Perez M."/>
            <person name="Aroh O."/>
            <person name="Sun Y."/>
            <person name="Lan Y."/>
            <person name="Juniper S.K."/>
            <person name="Young C.R."/>
            <person name="Angers B."/>
            <person name="Qian P.Y."/>
        </authorList>
    </citation>
    <scope>NUCLEOTIDE SEQUENCE</scope>
    <source>
        <strain evidence="2">P08H-3</strain>
    </source>
</reference>
<dbReference type="Proteomes" id="UP001208570">
    <property type="component" value="Unassembled WGS sequence"/>
</dbReference>
<sequence length="628" mass="73209">MGVYRLLSYCLDRRQQCVEYVDLVEEAASKDGIEILVDYYSFQQFLVKKYWDALSAVTNNPYLRLLGGEYRSLDEYMTKLIKDLQSLDIHFVMFIDGAKGSSKIGTEQKMNTWKFRHMKDLEKMQDLISVLNRYKRIEDLSSESNIRPVLLEVQIMETLKECKCEVVQCPSGEADFVIARNLQSRPKAFAILSNDSDFCVFSCCKFIPNELFDLQNDLQLGGTEFLPAKPIRLMVGMIRSTKVTSLLELHDHTELIELSIICGNDFTTSHVKHLKSKVGLHRQSITEAAAWVREYRRVENHPDIRREMDRSKAFASSVQRSRQFYNIDLPEDGSASNSFLSLLINENTVKGNFPPTIMGMHHNFYWYRMLLEDCGSGQPSVEGALSDLRTFIYRMVLNHNDDKVVEYGRAPYDKFTSTVVYAAQPARFLDMNNIQPNKIFANLKTFHRVMTHYEPGFPIEWYKRYGWNTGYICYMLRYFIVLNTGYNLHITPGEFIPLAAMVFCRVDEKWYQSLCILPTLRCITVGNWFQDIVRHTYLFLAKLLFLSHEFSQPKVLFSGAVWSAFYMVINHEGQLRGPRGLPNQSIQRIKKDMMYILNEKRHMLKYVAEGYYDIEPMLDQMKGRGRMR</sequence>
<dbReference type="EMBL" id="JAODUP010000110">
    <property type="protein sequence ID" value="KAK2161750.1"/>
    <property type="molecule type" value="Genomic_DNA"/>
</dbReference>
<evidence type="ECO:0000313" key="3">
    <source>
        <dbReference type="Proteomes" id="UP001208570"/>
    </source>
</evidence>
<dbReference type="InterPro" id="IPR026832">
    <property type="entry name" value="Asteroid"/>
</dbReference>
<organism evidence="2 3">
    <name type="scientific">Paralvinella palmiformis</name>
    <dbReference type="NCBI Taxonomy" id="53620"/>
    <lineage>
        <taxon>Eukaryota</taxon>
        <taxon>Metazoa</taxon>
        <taxon>Spiralia</taxon>
        <taxon>Lophotrochozoa</taxon>
        <taxon>Annelida</taxon>
        <taxon>Polychaeta</taxon>
        <taxon>Sedentaria</taxon>
        <taxon>Canalipalpata</taxon>
        <taxon>Terebellida</taxon>
        <taxon>Terebelliformia</taxon>
        <taxon>Alvinellidae</taxon>
        <taxon>Paralvinella</taxon>
    </lineage>
</organism>
<dbReference type="PANTHER" id="PTHR15665">
    <property type="entry name" value="ASTEROID PROTEIN"/>
    <property type="match status" value="1"/>
</dbReference>
<protein>
    <recommendedName>
        <fullName evidence="4">Asteroid domain-containing protein</fullName>
    </recommendedName>
</protein>
<comment type="caution">
    <text evidence="2">The sequence shown here is derived from an EMBL/GenBank/DDBJ whole genome shotgun (WGS) entry which is preliminary data.</text>
</comment>
<evidence type="ECO:0000313" key="2">
    <source>
        <dbReference type="EMBL" id="KAK2161750.1"/>
    </source>
</evidence>
<evidence type="ECO:0008006" key="4">
    <source>
        <dbReference type="Google" id="ProtNLM"/>
    </source>
</evidence>